<sequence>MRHPSLLRAHSIAINILPQLAWIGLSLAHRYAELKRGADVVCEAAAAALDSGFPELAVEWLEQGHSIVWGELLQLRSSYEELSSAHPDHTRRLRELSAALDDAGATREKPLSTLKLTDDGMQRATQTLHQEAHRHRTLAIERDKLLQEIRRLPGFERFLLPKDFPQLRASAHSGPVVMLNAAETRCDALILLADVDHVIHVPLPNFNLQRSVGLQNSLGALLGDARVMPLDDREGNPTTRGRINWESLLSTLWNGVIKPVLDSLAFSVRAVI</sequence>
<proteinExistence type="predicted"/>
<dbReference type="EMBL" id="JAGFBS010000058">
    <property type="protein sequence ID" value="KAG6370034.1"/>
    <property type="molecule type" value="Genomic_DNA"/>
</dbReference>
<keyword evidence="1" id="KW-0732">Signal</keyword>
<gene>
    <name evidence="2" type="ORF">JVT61DRAFT_12554</name>
    <name evidence="3" type="ORF">JVT61DRAFT_9867</name>
</gene>
<evidence type="ECO:0000313" key="3">
    <source>
        <dbReference type="EMBL" id="KAG6371242.1"/>
    </source>
</evidence>
<organism evidence="2 4">
    <name type="scientific">Boletus reticuloceps</name>
    <dbReference type="NCBI Taxonomy" id="495285"/>
    <lineage>
        <taxon>Eukaryota</taxon>
        <taxon>Fungi</taxon>
        <taxon>Dikarya</taxon>
        <taxon>Basidiomycota</taxon>
        <taxon>Agaricomycotina</taxon>
        <taxon>Agaricomycetes</taxon>
        <taxon>Agaricomycetidae</taxon>
        <taxon>Boletales</taxon>
        <taxon>Boletineae</taxon>
        <taxon>Boletaceae</taxon>
        <taxon>Boletoideae</taxon>
        <taxon>Boletus</taxon>
    </lineage>
</organism>
<protein>
    <submittedName>
        <fullName evidence="2">Uncharacterized protein</fullName>
    </submittedName>
</protein>
<dbReference type="OrthoDB" id="9991317at2759"/>
<keyword evidence="4" id="KW-1185">Reference proteome</keyword>
<name>A0A8I2YDW4_9AGAM</name>
<feature type="chain" id="PRO_5036267652" evidence="1">
    <location>
        <begin position="29"/>
        <end position="272"/>
    </location>
</feature>
<reference evidence="2" key="1">
    <citation type="submission" date="2021-03" db="EMBL/GenBank/DDBJ databases">
        <title>Evolutionary innovations through gain and loss of genes in the ectomycorrhizal Boletales.</title>
        <authorList>
            <person name="Wu G."/>
            <person name="Miyauchi S."/>
            <person name="Morin E."/>
            <person name="Yang Z.-L."/>
            <person name="Xu J."/>
            <person name="Martin F.M."/>
        </authorList>
    </citation>
    <scope>NUCLEOTIDE SEQUENCE</scope>
    <source>
        <strain evidence="2">BR01</strain>
    </source>
</reference>
<comment type="caution">
    <text evidence="2">The sequence shown here is derived from an EMBL/GenBank/DDBJ whole genome shotgun (WGS) entry which is preliminary data.</text>
</comment>
<evidence type="ECO:0000256" key="1">
    <source>
        <dbReference type="SAM" id="SignalP"/>
    </source>
</evidence>
<dbReference type="Proteomes" id="UP000683000">
    <property type="component" value="Unassembled WGS sequence"/>
</dbReference>
<accession>A0A8I2YDW4</accession>
<dbReference type="AlphaFoldDB" id="A0A8I2YDW4"/>
<evidence type="ECO:0000313" key="2">
    <source>
        <dbReference type="EMBL" id="KAG6370034.1"/>
    </source>
</evidence>
<feature type="signal peptide" evidence="1">
    <location>
        <begin position="1"/>
        <end position="28"/>
    </location>
</feature>
<dbReference type="EMBL" id="JAGFBS010000038">
    <property type="protein sequence ID" value="KAG6371242.1"/>
    <property type="molecule type" value="Genomic_DNA"/>
</dbReference>
<evidence type="ECO:0000313" key="4">
    <source>
        <dbReference type="Proteomes" id="UP000683000"/>
    </source>
</evidence>